<evidence type="ECO:0000313" key="2">
    <source>
        <dbReference type="Proteomes" id="UP001500742"/>
    </source>
</evidence>
<protein>
    <recommendedName>
        <fullName evidence="3">Addiction module toxin RelE</fullName>
    </recommendedName>
</protein>
<organism evidence="1 2">
    <name type="scientific">Mucilaginibacter dorajii</name>
    <dbReference type="NCBI Taxonomy" id="692994"/>
    <lineage>
        <taxon>Bacteria</taxon>
        <taxon>Pseudomonadati</taxon>
        <taxon>Bacteroidota</taxon>
        <taxon>Sphingobacteriia</taxon>
        <taxon>Sphingobacteriales</taxon>
        <taxon>Sphingobacteriaceae</taxon>
        <taxon>Mucilaginibacter</taxon>
    </lineage>
</organism>
<gene>
    <name evidence="1" type="ORF">GCM10022210_08120</name>
</gene>
<dbReference type="RefSeq" id="WP_259091773.1">
    <property type="nucleotide sequence ID" value="NZ_BAAAZC010000006.1"/>
</dbReference>
<reference evidence="2" key="1">
    <citation type="journal article" date="2019" name="Int. J. Syst. Evol. Microbiol.">
        <title>The Global Catalogue of Microorganisms (GCM) 10K type strain sequencing project: providing services to taxonomists for standard genome sequencing and annotation.</title>
        <authorList>
            <consortium name="The Broad Institute Genomics Platform"/>
            <consortium name="The Broad Institute Genome Sequencing Center for Infectious Disease"/>
            <person name="Wu L."/>
            <person name="Ma J."/>
        </authorList>
    </citation>
    <scope>NUCLEOTIDE SEQUENCE [LARGE SCALE GENOMIC DNA]</scope>
    <source>
        <strain evidence="2">JCM 16601</strain>
    </source>
</reference>
<dbReference type="EMBL" id="BAAAZC010000006">
    <property type="protein sequence ID" value="GAA3962563.1"/>
    <property type="molecule type" value="Genomic_DNA"/>
</dbReference>
<proteinExistence type="predicted"/>
<evidence type="ECO:0008006" key="3">
    <source>
        <dbReference type="Google" id="ProtNLM"/>
    </source>
</evidence>
<keyword evidence="2" id="KW-1185">Reference proteome</keyword>
<sequence length="110" mass="11943">MSYKVIIASSFGREAKRIAKKQPGIKSDISKLIADLEVNPIIGTSLGHSFYKVRLAITGTGKGKSGGARVITYVVLDNETVILAEIYLKSEHDTSNIDILILDLQNQGLI</sequence>
<evidence type="ECO:0000313" key="1">
    <source>
        <dbReference type="EMBL" id="GAA3962563.1"/>
    </source>
</evidence>
<accession>A0ABP7PD78</accession>
<dbReference type="Proteomes" id="UP001500742">
    <property type="component" value="Unassembled WGS sequence"/>
</dbReference>
<name>A0ABP7PD78_9SPHI</name>
<comment type="caution">
    <text evidence="1">The sequence shown here is derived from an EMBL/GenBank/DDBJ whole genome shotgun (WGS) entry which is preliminary data.</text>
</comment>